<accession>A3SLA8</accession>
<comment type="caution">
    <text evidence="1">The sequence shown here is derived from an EMBL/GenBank/DDBJ whole genome shotgun (WGS) entry which is preliminary data.</text>
</comment>
<organism evidence="1 2">
    <name type="scientific">Roseovarius nubinhibens (strain ATCC BAA-591 / DSM 15170 / ISM)</name>
    <dbReference type="NCBI Taxonomy" id="89187"/>
    <lineage>
        <taxon>Bacteria</taxon>
        <taxon>Pseudomonadati</taxon>
        <taxon>Pseudomonadota</taxon>
        <taxon>Alphaproteobacteria</taxon>
        <taxon>Rhodobacterales</taxon>
        <taxon>Roseobacteraceae</taxon>
        <taxon>Roseovarius</taxon>
    </lineage>
</organism>
<reference evidence="1 2" key="1">
    <citation type="submission" date="2005-12" db="EMBL/GenBank/DDBJ databases">
        <authorList>
            <person name="Moran M.A."/>
            <person name="Ferriera S."/>
            <person name="Johnson J."/>
            <person name="Kravitz S."/>
            <person name="Halpern A."/>
            <person name="Remington K."/>
            <person name="Beeson K."/>
            <person name="Tran B."/>
            <person name="Rogers Y.-H."/>
            <person name="Friedman R."/>
            <person name="Venter J.C."/>
        </authorList>
    </citation>
    <scope>NUCLEOTIDE SEQUENCE [LARGE SCALE GENOMIC DNA]</scope>
    <source>
        <strain evidence="2">ATCC BAA-591 / DSM 15170 / ISM</strain>
    </source>
</reference>
<dbReference type="HOGENOM" id="CLU_3239088_0_0_5"/>
<gene>
    <name evidence="1" type="ORF">ISM_07580</name>
</gene>
<proteinExistence type="predicted"/>
<dbReference type="EMBL" id="AALY01000001">
    <property type="protein sequence ID" value="EAP78139.1"/>
    <property type="molecule type" value="Genomic_DNA"/>
</dbReference>
<protein>
    <submittedName>
        <fullName evidence="1">Uncharacterized protein</fullName>
    </submittedName>
</protein>
<dbReference type="Proteomes" id="UP000005954">
    <property type="component" value="Unassembled WGS sequence"/>
</dbReference>
<evidence type="ECO:0000313" key="2">
    <source>
        <dbReference type="Proteomes" id="UP000005954"/>
    </source>
</evidence>
<evidence type="ECO:0000313" key="1">
    <source>
        <dbReference type="EMBL" id="EAP78139.1"/>
    </source>
</evidence>
<name>A3SLA8_ROSNI</name>
<sequence>MPRVFCQDLNCQFVFVFAYFQEPLAQFHVNEYAKPQVLSLYEV</sequence>
<keyword evidence="2" id="KW-1185">Reference proteome</keyword>
<dbReference type="AlphaFoldDB" id="A3SLA8"/>